<dbReference type="PROSITE" id="PS50010">
    <property type="entry name" value="DH_2"/>
    <property type="match status" value="1"/>
</dbReference>
<dbReference type="Gene3D" id="1.10.950.10">
    <property type="entry name" value="Villin headpiece domain"/>
    <property type="match status" value="1"/>
</dbReference>
<evidence type="ECO:0000256" key="9">
    <source>
        <dbReference type="SAM" id="MobiDB-lite"/>
    </source>
</evidence>
<evidence type="ECO:0000256" key="8">
    <source>
        <dbReference type="PROSITE-ProRule" id="PRU00091"/>
    </source>
</evidence>
<evidence type="ECO:0000256" key="6">
    <source>
        <dbReference type="ARBA" id="ARBA00022833"/>
    </source>
</evidence>
<dbReference type="GO" id="GO:0005856">
    <property type="term" value="C:cytoskeleton"/>
    <property type="evidence" value="ECO:0007669"/>
    <property type="project" value="UniProtKB-SubCell"/>
</dbReference>
<dbReference type="SMART" id="SM00325">
    <property type="entry name" value="RhoGEF"/>
    <property type="match status" value="1"/>
</dbReference>
<keyword evidence="4" id="KW-0479">Metal-binding</keyword>
<protein>
    <recommendedName>
        <fullName evidence="16">Rho guanine nucleotide exchange factor</fullName>
    </recommendedName>
</protein>
<comment type="subcellular location">
    <subcellularLocation>
        <location evidence="1">Cytoplasm</location>
        <location evidence="1">Cytoskeleton</location>
    </subcellularLocation>
</comment>
<feature type="domain" description="PH" evidence="10">
    <location>
        <begin position="216"/>
        <end position="322"/>
    </location>
</feature>
<dbReference type="PROSITE" id="PS51089">
    <property type="entry name" value="HP"/>
    <property type="match status" value="1"/>
</dbReference>
<evidence type="ECO:0008006" key="16">
    <source>
        <dbReference type="Google" id="ProtNLM"/>
    </source>
</evidence>
<feature type="compositionally biased region" description="Low complexity" evidence="9">
    <location>
        <begin position="512"/>
        <end position="523"/>
    </location>
</feature>
<evidence type="ECO:0000256" key="1">
    <source>
        <dbReference type="ARBA" id="ARBA00004245"/>
    </source>
</evidence>
<feature type="compositionally biased region" description="Low complexity" evidence="9">
    <location>
        <begin position="557"/>
        <end position="566"/>
    </location>
</feature>
<feature type="region of interest" description="Disordered" evidence="9">
    <location>
        <begin position="460"/>
        <end position="592"/>
    </location>
</feature>
<comment type="caution">
    <text evidence="14">The sequence shown here is derived from an EMBL/GenBank/DDBJ whole genome shotgun (WGS) entry which is preliminary data.</text>
</comment>
<dbReference type="InterPro" id="IPR051092">
    <property type="entry name" value="FYVE_RhoGEF_PH"/>
</dbReference>
<dbReference type="PROSITE" id="PS50003">
    <property type="entry name" value="PH_DOMAIN"/>
    <property type="match status" value="1"/>
</dbReference>
<evidence type="ECO:0000259" key="12">
    <source>
        <dbReference type="PROSITE" id="PS50178"/>
    </source>
</evidence>
<dbReference type="SUPFAM" id="SSF48065">
    <property type="entry name" value="DBL homology domain (DH-domain)"/>
    <property type="match status" value="1"/>
</dbReference>
<dbReference type="GO" id="GO:0005737">
    <property type="term" value="C:cytoplasm"/>
    <property type="evidence" value="ECO:0007669"/>
    <property type="project" value="TreeGrafter"/>
</dbReference>
<dbReference type="EMBL" id="BRXW01000445">
    <property type="protein sequence ID" value="GMH55489.1"/>
    <property type="molecule type" value="Genomic_DNA"/>
</dbReference>
<dbReference type="GO" id="GO:0005085">
    <property type="term" value="F:guanyl-nucleotide exchange factor activity"/>
    <property type="evidence" value="ECO:0007669"/>
    <property type="project" value="UniProtKB-KW"/>
</dbReference>
<dbReference type="SMART" id="SM00153">
    <property type="entry name" value="VHP"/>
    <property type="match status" value="1"/>
</dbReference>
<dbReference type="Proteomes" id="UP001165122">
    <property type="component" value="Unassembled WGS sequence"/>
</dbReference>
<keyword evidence="3" id="KW-0344">Guanine-nucleotide releasing factor</keyword>
<feature type="domain" description="HP" evidence="13">
    <location>
        <begin position="597"/>
        <end position="661"/>
    </location>
</feature>
<dbReference type="AlphaFoldDB" id="A0A9W7DTB2"/>
<accession>A0A9W7DTB2</accession>
<dbReference type="PANTHER" id="PTHR12673:SF159">
    <property type="entry name" value="LD03170P"/>
    <property type="match status" value="1"/>
</dbReference>
<dbReference type="SUPFAM" id="SSF47050">
    <property type="entry name" value="VHP, Villin headpiece domain"/>
    <property type="match status" value="1"/>
</dbReference>
<dbReference type="InterPro" id="IPR000306">
    <property type="entry name" value="Znf_FYVE"/>
</dbReference>
<dbReference type="CDD" id="cd00160">
    <property type="entry name" value="RhoGEF"/>
    <property type="match status" value="1"/>
</dbReference>
<dbReference type="SUPFAM" id="SSF50729">
    <property type="entry name" value="PH domain-like"/>
    <property type="match status" value="1"/>
</dbReference>
<dbReference type="InterPro" id="IPR001849">
    <property type="entry name" value="PH_domain"/>
</dbReference>
<keyword evidence="6" id="KW-0862">Zinc</keyword>
<dbReference type="Gene3D" id="2.30.29.30">
    <property type="entry name" value="Pleckstrin-homology domain (PH domain)/Phosphotyrosine-binding domain (PTB)"/>
    <property type="match status" value="1"/>
</dbReference>
<evidence type="ECO:0000256" key="7">
    <source>
        <dbReference type="ARBA" id="ARBA00023212"/>
    </source>
</evidence>
<dbReference type="Gene3D" id="3.30.40.10">
    <property type="entry name" value="Zinc/RING finger domain, C3HC4 (zinc finger)"/>
    <property type="match status" value="1"/>
</dbReference>
<evidence type="ECO:0000256" key="3">
    <source>
        <dbReference type="ARBA" id="ARBA00022658"/>
    </source>
</evidence>
<evidence type="ECO:0000313" key="15">
    <source>
        <dbReference type="Proteomes" id="UP001165122"/>
    </source>
</evidence>
<evidence type="ECO:0000259" key="10">
    <source>
        <dbReference type="PROSITE" id="PS50003"/>
    </source>
</evidence>
<keyword evidence="5 8" id="KW-0863">Zinc-finger</keyword>
<dbReference type="SUPFAM" id="SSF57903">
    <property type="entry name" value="FYVE/PHD zinc finger"/>
    <property type="match status" value="1"/>
</dbReference>
<dbReference type="InterPro" id="IPR035899">
    <property type="entry name" value="DBL_dom_sf"/>
</dbReference>
<gene>
    <name evidence="14" type="ORF">TrLO_g4762</name>
</gene>
<evidence type="ECO:0000256" key="2">
    <source>
        <dbReference type="ARBA" id="ARBA00022490"/>
    </source>
</evidence>
<keyword evidence="15" id="KW-1185">Reference proteome</keyword>
<dbReference type="PANTHER" id="PTHR12673">
    <property type="entry name" value="FACIOGENITAL DYSPLASIA PROTEIN"/>
    <property type="match status" value="1"/>
</dbReference>
<dbReference type="InterPro" id="IPR003128">
    <property type="entry name" value="Villin_headpiece"/>
</dbReference>
<dbReference type="OrthoDB" id="660555at2759"/>
<dbReference type="InterPro" id="IPR036886">
    <property type="entry name" value="Villin_headpiece_dom_sf"/>
</dbReference>
<dbReference type="PROSITE" id="PS50178">
    <property type="entry name" value="ZF_FYVE"/>
    <property type="match status" value="1"/>
</dbReference>
<dbReference type="InterPro" id="IPR000219">
    <property type="entry name" value="DH_dom"/>
</dbReference>
<dbReference type="GO" id="GO:0003779">
    <property type="term" value="F:actin binding"/>
    <property type="evidence" value="ECO:0007669"/>
    <property type="project" value="InterPro"/>
</dbReference>
<dbReference type="InterPro" id="IPR013083">
    <property type="entry name" value="Znf_RING/FYVE/PHD"/>
</dbReference>
<keyword evidence="2" id="KW-0963">Cytoplasm</keyword>
<dbReference type="InterPro" id="IPR011011">
    <property type="entry name" value="Znf_FYVE_PHD"/>
</dbReference>
<dbReference type="GO" id="GO:0008270">
    <property type="term" value="F:zinc ion binding"/>
    <property type="evidence" value="ECO:0007669"/>
    <property type="project" value="UniProtKB-KW"/>
</dbReference>
<sequence>MSKTAKHILISNETLTTERTFVEQMETCLLVFVQPLDAGTQAALFSNIETLFKFNTEFLKALESDAKQNPEGGRRVGQIFKQFAPFFKMFTLYLNNFEKAMDLHADLMLSNPSYRDFINHAQNDPRCKGHNIMTMLITPVQRVPRYKLLLADLLKALPPTEPDYNDLEKALELVGASAKHNNEAIRKRENQDKILEIQMKFEEGTSVNLLDNPSREFLMMGDMTKLSRRGPQSHTFWLFNDLLLYGDQKLNGSYKVNRRIELLKCQVSSPSEDEIKQSEDIKQDFPVDCMISVESSEKSFVVYAETKEKRMEWVKKINQAIEDLRTKFKAETGQLAPVWKPNSTASACSCCGKKFSFTFRRHHCRNCGDIVCDDCSKTRILLKHIDEKYKVRVCDNCKDGDNKSGNDEIKLFMRMMNKDEYIVKDVPKYDPPSVTFGEVKRPDWAVDAEVSAMTPAVAKMQISKPPPSDANFSVSKPNPVGAPSPDLRMQTFRPKAPAPAAAPPPPPPEPEPVVVSQAVAPAKPAKPPKPMKPPKKTQAAPAPAPAPALAPAPNPAPASAGPVVPKRPARFSRPVGKETNTSAAPAAALGSNPMAQSANGRFYALSQLQDKNNCPPNVDPKTREMFLSDLDFMGVFGMTKEQYKTKAAWQQVVLKKKANLF</sequence>
<feature type="domain" description="FYVE-type" evidence="12">
    <location>
        <begin position="342"/>
        <end position="402"/>
    </location>
</feature>
<evidence type="ECO:0000259" key="11">
    <source>
        <dbReference type="PROSITE" id="PS50010"/>
    </source>
</evidence>
<dbReference type="Pfam" id="PF02209">
    <property type="entry name" value="VHP"/>
    <property type="match status" value="1"/>
</dbReference>
<dbReference type="SMART" id="SM00064">
    <property type="entry name" value="FYVE"/>
    <property type="match status" value="1"/>
</dbReference>
<dbReference type="InterPro" id="IPR011993">
    <property type="entry name" value="PH-like_dom_sf"/>
</dbReference>
<feature type="compositionally biased region" description="Pro residues" evidence="9">
    <location>
        <begin position="542"/>
        <end position="556"/>
    </location>
</feature>
<dbReference type="InterPro" id="IPR017455">
    <property type="entry name" value="Znf_FYVE-rel"/>
</dbReference>
<dbReference type="Pfam" id="PF01363">
    <property type="entry name" value="FYVE"/>
    <property type="match status" value="1"/>
</dbReference>
<dbReference type="SMART" id="SM00233">
    <property type="entry name" value="PH"/>
    <property type="match status" value="1"/>
</dbReference>
<dbReference type="GO" id="GO:0007010">
    <property type="term" value="P:cytoskeleton organization"/>
    <property type="evidence" value="ECO:0007669"/>
    <property type="project" value="InterPro"/>
</dbReference>
<proteinExistence type="predicted"/>
<dbReference type="Pfam" id="PF00169">
    <property type="entry name" value="PH"/>
    <property type="match status" value="1"/>
</dbReference>
<feature type="domain" description="DH" evidence="11">
    <location>
        <begin position="6"/>
        <end position="184"/>
    </location>
</feature>
<dbReference type="Gene3D" id="1.20.900.10">
    <property type="entry name" value="Dbl homology (DH) domain"/>
    <property type="match status" value="1"/>
</dbReference>
<evidence type="ECO:0000313" key="14">
    <source>
        <dbReference type="EMBL" id="GMH55489.1"/>
    </source>
</evidence>
<keyword evidence="7" id="KW-0206">Cytoskeleton</keyword>
<evidence type="ECO:0000259" key="13">
    <source>
        <dbReference type="PROSITE" id="PS51089"/>
    </source>
</evidence>
<reference evidence="15" key="1">
    <citation type="journal article" date="2023" name="Commun. Biol.">
        <title>Genome analysis of Parmales, the sister group of diatoms, reveals the evolutionary specialization of diatoms from phago-mixotrophs to photoautotrophs.</title>
        <authorList>
            <person name="Ban H."/>
            <person name="Sato S."/>
            <person name="Yoshikawa S."/>
            <person name="Yamada K."/>
            <person name="Nakamura Y."/>
            <person name="Ichinomiya M."/>
            <person name="Sato N."/>
            <person name="Blanc-Mathieu R."/>
            <person name="Endo H."/>
            <person name="Kuwata A."/>
            <person name="Ogata H."/>
        </authorList>
    </citation>
    <scope>NUCLEOTIDE SEQUENCE [LARGE SCALE GENOMIC DNA]</scope>
    <source>
        <strain evidence="15">NIES 3700</strain>
    </source>
</reference>
<dbReference type="Pfam" id="PF00621">
    <property type="entry name" value="RhoGEF"/>
    <property type="match status" value="1"/>
</dbReference>
<name>A0A9W7DTB2_9STRA</name>
<evidence type="ECO:0000256" key="5">
    <source>
        <dbReference type="ARBA" id="ARBA00022771"/>
    </source>
</evidence>
<organism evidence="14 15">
    <name type="scientific">Triparma laevis f. longispina</name>
    <dbReference type="NCBI Taxonomy" id="1714387"/>
    <lineage>
        <taxon>Eukaryota</taxon>
        <taxon>Sar</taxon>
        <taxon>Stramenopiles</taxon>
        <taxon>Ochrophyta</taxon>
        <taxon>Bolidophyceae</taxon>
        <taxon>Parmales</taxon>
        <taxon>Triparmaceae</taxon>
        <taxon>Triparma</taxon>
    </lineage>
</organism>
<evidence type="ECO:0000256" key="4">
    <source>
        <dbReference type="ARBA" id="ARBA00022723"/>
    </source>
</evidence>
<feature type="compositionally biased region" description="Pro residues" evidence="9">
    <location>
        <begin position="496"/>
        <end position="511"/>
    </location>
</feature>